<reference evidence="1 2" key="1">
    <citation type="submission" date="2016-09" db="EMBL/GenBank/DDBJ databases">
        <title>Extensive genetic diversity and differential bi-allelic expression allows diatom success in the polar Southern Ocean.</title>
        <authorList>
            <consortium name="DOE Joint Genome Institute"/>
            <person name="Mock T."/>
            <person name="Otillar R.P."/>
            <person name="Strauss J."/>
            <person name="Dupont C."/>
            <person name="Frickenhaus S."/>
            <person name="Maumus F."/>
            <person name="Mcmullan M."/>
            <person name="Sanges R."/>
            <person name="Schmutz J."/>
            <person name="Toseland A."/>
            <person name="Valas R."/>
            <person name="Veluchamy A."/>
            <person name="Ward B.J."/>
            <person name="Allen A."/>
            <person name="Barry K."/>
            <person name="Falciatore A."/>
            <person name="Ferrante M."/>
            <person name="Fortunato A.E."/>
            <person name="Gloeckner G."/>
            <person name="Gruber A."/>
            <person name="Hipkin R."/>
            <person name="Janech M."/>
            <person name="Kroth P."/>
            <person name="Leese F."/>
            <person name="Lindquist E."/>
            <person name="Lyon B.R."/>
            <person name="Martin J."/>
            <person name="Mayer C."/>
            <person name="Parker M."/>
            <person name="Quesneville H."/>
            <person name="Raymond J."/>
            <person name="Uhlig C."/>
            <person name="Valentin K.U."/>
            <person name="Worden A.Z."/>
            <person name="Armbrust E.V."/>
            <person name="Bowler C."/>
            <person name="Green B."/>
            <person name="Moulton V."/>
            <person name="Van Oosterhout C."/>
            <person name="Grigoriev I."/>
        </authorList>
    </citation>
    <scope>NUCLEOTIDE SEQUENCE [LARGE SCALE GENOMIC DNA]</scope>
    <source>
        <strain evidence="1 2">CCMP1102</strain>
    </source>
</reference>
<dbReference type="InterPro" id="IPR011045">
    <property type="entry name" value="N2O_reductase_N"/>
</dbReference>
<sequence length="126" mass="13660">MALFRLNFSVDDIVSGKVDRPVSSGDFTVMGVYDMGIGAFDGIAYKDGIAMVADQLNDRVLVFKVDVNADKPISFVAEHHGYIMPHGVAISAMRNHLAVTAYGDNSVIVQPIPGMIQNVEMTTEIQ</sequence>
<dbReference type="SUPFAM" id="SSF50974">
    <property type="entry name" value="Nitrous oxide reductase, N-terminal domain"/>
    <property type="match status" value="1"/>
</dbReference>
<dbReference type="EMBL" id="KV784487">
    <property type="protein sequence ID" value="OEU05749.1"/>
    <property type="molecule type" value="Genomic_DNA"/>
</dbReference>
<evidence type="ECO:0000313" key="2">
    <source>
        <dbReference type="Proteomes" id="UP000095751"/>
    </source>
</evidence>
<proteinExistence type="predicted"/>
<dbReference type="InParanoid" id="A0A1E7EIM9"/>
<keyword evidence="2" id="KW-1185">Reference proteome</keyword>
<dbReference type="Proteomes" id="UP000095751">
    <property type="component" value="Unassembled WGS sequence"/>
</dbReference>
<organism evidence="1 2">
    <name type="scientific">Fragilariopsis cylindrus CCMP1102</name>
    <dbReference type="NCBI Taxonomy" id="635003"/>
    <lineage>
        <taxon>Eukaryota</taxon>
        <taxon>Sar</taxon>
        <taxon>Stramenopiles</taxon>
        <taxon>Ochrophyta</taxon>
        <taxon>Bacillariophyta</taxon>
        <taxon>Bacillariophyceae</taxon>
        <taxon>Bacillariophycidae</taxon>
        <taxon>Bacillariales</taxon>
        <taxon>Bacillariaceae</taxon>
        <taxon>Fragilariopsis</taxon>
    </lineage>
</organism>
<dbReference type="KEGG" id="fcy:FRACYDRAFT_273610"/>
<dbReference type="AlphaFoldDB" id="A0A1E7EIM9"/>
<protein>
    <submittedName>
        <fullName evidence="1">Uncharacterized protein</fullName>
    </submittedName>
</protein>
<gene>
    <name evidence="1" type="ORF">FRACYDRAFT_273610</name>
</gene>
<name>A0A1E7EIM9_9STRA</name>
<accession>A0A1E7EIM9</accession>
<evidence type="ECO:0000313" key="1">
    <source>
        <dbReference type="EMBL" id="OEU05749.1"/>
    </source>
</evidence>